<feature type="repeat" description="WD" evidence="3">
    <location>
        <begin position="486"/>
        <end position="527"/>
    </location>
</feature>
<dbReference type="PANTHER" id="PTHR32215">
    <property type="entry name" value="CILIA- AND FLAGELLA-ASSOCIATED PROTEIN 57"/>
    <property type="match status" value="1"/>
</dbReference>
<dbReference type="EMBL" id="GBYB01013672">
    <property type="protein sequence ID" value="JAG83439.1"/>
    <property type="molecule type" value="Transcribed_RNA"/>
</dbReference>
<organism evidence="6">
    <name type="scientific">Fopius arisanus</name>
    <dbReference type="NCBI Taxonomy" id="64838"/>
    <lineage>
        <taxon>Eukaryota</taxon>
        <taxon>Metazoa</taxon>
        <taxon>Ecdysozoa</taxon>
        <taxon>Arthropoda</taxon>
        <taxon>Hexapoda</taxon>
        <taxon>Insecta</taxon>
        <taxon>Pterygota</taxon>
        <taxon>Neoptera</taxon>
        <taxon>Endopterygota</taxon>
        <taxon>Hymenoptera</taxon>
        <taxon>Apocrita</taxon>
        <taxon>Ichneumonoidea</taxon>
        <taxon>Braconidae</taxon>
        <taxon>Opiinae</taxon>
        <taxon>Fopius</taxon>
    </lineage>
</organism>
<accession>A0A9R1U1X3</accession>
<dbReference type="Pfam" id="PF00400">
    <property type="entry name" value="WD40"/>
    <property type="match status" value="3"/>
</dbReference>
<accession>A0A0C9RK59</accession>
<sequence length="1103" mass="126820">MATPLLQSRVLYGLKTDVISNAHYITDNDILYPVGNALAIHNFHERRQRLLRLPEKYQINIIAVTPNKKYVAMCEVGDKPIISIYDVHSLRRRKTLGIPYDCPEVKKFTCVAFSFDNKYLAGVTDLPDQTMLFYAWEKGKVESSIKVINPQNPSALISQISCNPGDIGLVALAGRFSFKFLTCSETIWRPYGFSKTDNLLISSICWLNNDRLLAGTDDGRILFLENGDLKSIFKMSDVTQINLKVREEFVIYPSTEKSGEEIQGLVSFPKGFAFGYGPGRVLVFEKDGQHKFINKHIFTVPRQVTKDPDSTKSFYDINSISANPSSDRLIVTTGWSQLFVAKLWTSALLLDVTSEDLGIMGQALHQGPINSLSMCAWKSIFITSGDDDRSVRIWDYESENVVMFKQYQENIYSVALHPIGLFCLIGFTDKLRFMTISIDDLLTMQEFPIRACKIVKFSNGGNFFAAVNANIIHVYTTIDFSSKFLLKGHTGKISHIVWSQHDFKLISAGLDGGIYTWDMTTGTRIGEIILKNVSINGVGLTADASSIYCIVNHEINKIYEIKEDAIVRELSMTKNQLTSLLLGKNDSLIFATCPGGVILSFKIPLLEALECKDVHIHCTDITNFSLSFNEQNLISAGSDGSLCFWKVVSPEATPDSDYMYTSEVLIGKNDLGEKIQLIEELTIRIKELETEAAYKMRQIEVQHNDKMRQVHQGYCEAIEELKAKIDKLHEERTNELNNINFEIAKMKYEHEKSVKDMEIRYDSKLIVEYDKYSAFEVKNNLMRESYKRKIEKIEAARVKELEETIKTHEALLHEKGIQLQEFHEEMSHQVRIHERIKDQIEDDADREIVEIRSGYESLLYEERQANLKLKGEAGVLRNKYTANQKEIEDLKRNVSHLQDEQHQYQKTIEQLEKDVRDLKGEISERDAAIQDKEKSIYDLKRNNQELEKYKFVLNYKIVELKNQIEPKDDEIMELKDKVLRMEKEMLTIHNENKNLQLQISDMSDKLSGVKKEVQIEAEKNRNNQQLMKRIQKDLVDTAGVIQEPHALKVAVMNLYNRYSSDEKLQRTREASLEVECELIRQRDHLERTIDSLKRQFSRMKKTT</sequence>
<reference evidence="6" key="1">
    <citation type="submission" date="2015-01" db="EMBL/GenBank/DDBJ databases">
        <title>Transcriptome Assembly of Fopius arisanus.</title>
        <authorList>
            <person name="Geib S."/>
        </authorList>
    </citation>
    <scope>NUCLEOTIDE SEQUENCE</scope>
</reference>
<dbReference type="Gene3D" id="2.130.10.10">
    <property type="entry name" value="YVTN repeat-like/Quinoprotein amine dehydrogenase"/>
    <property type="match status" value="2"/>
</dbReference>
<dbReference type="PROSITE" id="PS50294">
    <property type="entry name" value="WD_REPEATS_REGION"/>
    <property type="match status" value="1"/>
</dbReference>
<dbReference type="PROSITE" id="PS50082">
    <property type="entry name" value="WD_REPEATS_2"/>
    <property type="match status" value="3"/>
</dbReference>
<dbReference type="RefSeq" id="XP_011306026.1">
    <property type="nucleotide sequence ID" value="XM_011307724.1"/>
</dbReference>
<dbReference type="InterPro" id="IPR019775">
    <property type="entry name" value="WD40_repeat_CS"/>
</dbReference>
<evidence type="ECO:0000313" key="7">
    <source>
        <dbReference type="Proteomes" id="UP000694866"/>
    </source>
</evidence>
<keyword evidence="8" id="KW-0966">Cell projection</keyword>
<dbReference type="InterPro" id="IPR052993">
    <property type="entry name" value="CFA-57"/>
</dbReference>
<dbReference type="EMBL" id="GBYB01013667">
    <property type="protein sequence ID" value="JAG83434.1"/>
    <property type="molecule type" value="Transcribed_RNA"/>
</dbReference>
<feature type="repeat" description="WD" evidence="3">
    <location>
        <begin position="362"/>
        <end position="404"/>
    </location>
</feature>
<dbReference type="SUPFAM" id="SSF50998">
    <property type="entry name" value="Quinoprotein alcohol dehydrogenase-like"/>
    <property type="match status" value="1"/>
</dbReference>
<protein>
    <submittedName>
        <fullName evidence="8">Cilia- and flagella-associated protein 57</fullName>
    </submittedName>
    <submittedName>
        <fullName evidence="5">WDR65_0 protein</fullName>
    </submittedName>
    <submittedName>
        <fullName evidence="6">WDR65_1 protein</fullName>
    </submittedName>
</protein>
<evidence type="ECO:0000313" key="5">
    <source>
        <dbReference type="EMBL" id="JAG83434.1"/>
    </source>
</evidence>
<dbReference type="InterPro" id="IPR001680">
    <property type="entry name" value="WD40_rpt"/>
</dbReference>
<dbReference type="KEGG" id="fas:105268287"/>
<dbReference type="PROSITE" id="PS00678">
    <property type="entry name" value="WD_REPEATS_1"/>
    <property type="match status" value="1"/>
</dbReference>
<dbReference type="CTD" id="37582"/>
<keyword evidence="8" id="KW-0969">Cilium</keyword>
<evidence type="ECO:0000313" key="8">
    <source>
        <dbReference type="RefSeq" id="XP_011306026.1"/>
    </source>
</evidence>
<dbReference type="Proteomes" id="UP000694866">
    <property type="component" value="Unplaced"/>
</dbReference>
<name>A0A0C9RK59_9HYME</name>
<keyword evidence="2" id="KW-0677">Repeat</keyword>
<reference evidence="8" key="2">
    <citation type="submission" date="2025-04" db="UniProtKB">
        <authorList>
            <consortium name="RefSeq"/>
        </authorList>
    </citation>
    <scope>IDENTIFICATION</scope>
    <source>
        <strain evidence="8">USDA-PBARC FA_bdor</strain>
        <tissue evidence="8">Whole organism</tissue>
    </source>
</reference>
<keyword evidence="7" id="KW-1185">Reference proteome</keyword>
<gene>
    <name evidence="6" type="primary">WDR65_1</name>
    <name evidence="8" type="synonym">tous</name>
    <name evidence="5" type="synonym">WDR65_0</name>
    <name evidence="5" type="ORF">g.18071</name>
    <name evidence="6" type="ORF">g.18076</name>
</gene>
<dbReference type="InterPro" id="IPR015943">
    <property type="entry name" value="WD40/YVTN_repeat-like_dom_sf"/>
</dbReference>
<dbReference type="SMART" id="SM00320">
    <property type="entry name" value="WD40"/>
    <property type="match status" value="7"/>
</dbReference>
<dbReference type="PANTHER" id="PTHR32215:SF0">
    <property type="entry name" value="CILIA- AND FLAGELLA-ASSOCIATED PROTEIN 57"/>
    <property type="match status" value="1"/>
</dbReference>
<dbReference type="InterPro" id="IPR011047">
    <property type="entry name" value="Quinoprotein_ADH-like_sf"/>
</dbReference>
<evidence type="ECO:0000256" key="4">
    <source>
        <dbReference type="SAM" id="Coils"/>
    </source>
</evidence>
<feature type="coiled-coil region" evidence="4">
    <location>
        <begin position="671"/>
        <end position="738"/>
    </location>
</feature>
<feature type="repeat" description="WD" evidence="3">
    <location>
        <begin position="614"/>
        <end position="655"/>
    </location>
</feature>
<keyword evidence="4" id="KW-0175">Coiled coil</keyword>
<evidence type="ECO:0000256" key="1">
    <source>
        <dbReference type="ARBA" id="ARBA00022574"/>
    </source>
</evidence>
<dbReference type="AlphaFoldDB" id="A0A0C9RK59"/>
<proteinExistence type="predicted"/>
<dbReference type="GeneID" id="105268287"/>
<feature type="coiled-coil region" evidence="4">
    <location>
        <begin position="873"/>
        <end position="1012"/>
    </location>
</feature>
<dbReference type="OrthoDB" id="10251741at2759"/>
<evidence type="ECO:0000256" key="3">
    <source>
        <dbReference type="PROSITE-ProRule" id="PRU00221"/>
    </source>
</evidence>
<evidence type="ECO:0000313" key="6">
    <source>
        <dbReference type="EMBL" id="JAG83439.1"/>
    </source>
</evidence>
<keyword evidence="8" id="KW-0282">Flagellum</keyword>
<evidence type="ECO:0000256" key="2">
    <source>
        <dbReference type="ARBA" id="ARBA00022737"/>
    </source>
</evidence>
<keyword evidence="1 3" id="KW-0853">WD repeat</keyword>